<dbReference type="CDD" id="cd17321">
    <property type="entry name" value="MFS_MMR_MDR_like"/>
    <property type="match status" value="1"/>
</dbReference>
<gene>
    <name evidence="8" type="ORF">AMETH_2543</name>
</gene>
<feature type="transmembrane region" description="Helical" evidence="6">
    <location>
        <begin position="249"/>
        <end position="269"/>
    </location>
</feature>
<name>A0A076MVB6_AMYME</name>
<organism evidence="8 9">
    <name type="scientific">Amycolatopsis methanolica 239</name>
    <dbReference type="NCBI Taxonomy" id="1068978"/>
    <lineage>
        <taxon>Bacteria</taxon>
        <taxon>Bacillati</taxon>
        <taxon>Actinomycetota</taxon>
        <taxon>Actinomycetes</taxon>
        <taxon>Pseudonocardiales</taxon>
        <taxon>Pseudonocardiaceae</taxon>
        <taxon>Amycolatopsis</taxon>
        <taxon>Amycolatopsis methanolica group</taxon>
    </lineage>
</organism>
<keyword evidence="9" id="KW-1185">Reference proteome</keyword>
<dbReference type="GO" id="GO:0005886">
    <property type="term" value="C:plasma membrane"/>
    <property type="evidence" value="ECO:0007669"/>
    <property type="project" value="UniProtKB-SubCell"/>
</dbReference>
<feature type="transmembrane region" description="Helical" evidence="6">
    <location>
        <begin position="336"/>
        <end position="361"/>
    </location>
</feature>
<proteinExistence type="predicted"/>
<keyword evidence="2 6" id="KW-0812">Transmembrane</keyword>
<feature type="transmembrane region" description="Helical" evidence="6">
    <location>
        <begin position="99"/>
        <end position="117"/>
    </location>
</feature>
<dbReference type="Gene3D" id="1.20.1250.20">
    <property type="entry name" value="MFS general substrate transporter like domains"/>
    <property type="match status" value="1"/>
</dbReference>
<feature type="transmembrane region" description="Helical" evidence="6">
    <location>
        <begin position="275"/>
        <end position="298"/>
    </location>
</feature>
<evidence type="ECO:0000313" key="8">
    <source>
        <dbReference type="EMBL" id="AIJ22635.1"/>
    </source>
</evidence>
<comment type="subcellular location">
    <subcellularLocation>
        <location evidence="1">Cell membrane</location>
        <topology evidence="1">Multi-pass membrane protein</topology>
    </subcellularLocation>
</comment>
<evidence type="ECO:0000256" key="5">
    <source>
        <dbReference type="SAM" id="MobiDB-lite"/>
    </source>
</evidence>
<feature type="transmembrane region" description="Helical" evidence="6">
    <location>
        <begin position="67"/>
        <end position="93"/>
    </location>
</feature>
<feature type="compositionally biased region" description="Polar residues" evidence="5">
    <location>
        <begin position="476"/>
        <end position="485"/>
    </location>
</feature>
<feature type="transmembrane region" description="Helical" evidence="6">
    <location>
        <begin position="410"/>
        <end position="431"/>
    </location>
</feature>
<dbReference type="HOGENOM" id="CLU_000960_28_2_11"/>
<keyword evidence="3 6" id="KW-1133">Transmembrane helix</keyword>
<feature type="region of interest" description="Disordered" evidence="5">
    <location>
        <begin position="454"/>
        <end position="485"/>
    </location>
</feature>
<dbReference type="PANTHER" id="PTHR42718:SF42">
    <property type="entry name" value="EXPORT PROTEIN"/>
    <property type="match status" value="1"/>
</dbReference>
<dbReference type="AlphaFoldDB" id="A0A076MVB6"/>
<evidence type="ECO:0000256" key="1">
    <source>
        <dbReference type="ARBA" id="ARBA00004651"/>
    </source>
</evidence>
<reference evidence="8 9" key="1">
    <citation type="submission" date="2014-07" db="EMBL/GenBank/DDBJ databases">
        <title>Whole Genome Sequence of the Amycolatopsis methanolica 239.</title>
        <authorList>
            <person name="Tang B."/>
        </authorList>
    </citation>
    <scope>NUCLEOTIDE SEQUENCE [LARGE SCALE GENOMIC DNA]</scope>
    <source>
        <strain evidence="8 9">239</strain>
    </source>
</reference>
<dbReference type="STRING" id="1068978.AMETH_2543"/>
<dbReference type="Proteomes" id="UP000062973">
    <property type="component" value="Chromosome"/>
</dbReference>
<protein>
    <recommendedName>
        <fullName evidence="7">Major facilitator superfamily (MFS) profile domain-containing protein</fullName>
    </recommendedName>
</protein>
<dbReference type="PANTHER" id="PTHR42718">
    <property type="entry name" value="MAJOR FACILITATOR SUPERFAMILY MULTIDRUG TRANSPORTER MFSC"/>
    <property type="match status" value="1"/>
</dbReference>
<dbReference type="GO" id="GO:0022857">
    <property type="term" value="F:transmembrane transporter activity"/>
    <property type="evidence" value="ECO:0007669"/>
    <property type="project" value="InterPro"/>
</dbReference>
<dbReference type="InterPro" id="IPR020846">
    <property type="entry name" value="MFS_dom"/>
</dbReference>
<dbReference type="InterPro" id="IPR011701">
    <property type="entry name" value="MFS"/>
</dbReference>
<feature type="transmembrane region" description="Helical" evidence="6">
    <location>
        <begin position="382"/>
        <end position="404"/>
    </location>
</feature>
<dbReference type="PROSITE" id="PS50850">
    <property type="entry name" value="MFS"/>
    <property type="match status" value="1"/>
</dbReference>
<evidence type="ECO:0000313" key="9">
    <source>
        <dbReference type="Proteomes" id="UP000062973"/>
    </source>
</evidence>
<evidence type="ECO:0000256" key="2">
    <source>
        <dbReference type="ARBA" id="ARBA00022692"/>
    </source>
</evidence>
<dbReference type="Gene3D" id="1.20.1720.10">
    <property type="entry name" value="Multidrug resistance protein D"/>
    <property type="match status" value="1"/>
</dbReference>
<evidence type="ECO:0000256" key="6">
    <source>
        <dbReference type="SAM" id="Phobius"/>
    </source>
</evidence>
<accession>A0A076MVB6</accession>
<dbReference type="InterPro" id="IPR036259">
    <property type="entry name" value="MFS_trans_sf"/>
</dbReference>
<evidence type="ECO:0000256" key="3">
    <source>
        <dbReference type="ARBA" id="ARBA00022989"/>
    </source>
</evidence>
<feature type="transmembrane region" description="Helical" evidence="6">
    <location>
        <begin position="129"/>
        <end position="150"/>
    </location>
</feature>
<dbReference type="Pfam" id="PF07690">
    <property type="entry name" value="MFS_1"/>
    <property type="match status" value="1"/>
</dbReference>
<sequence>MLFTQCAGMFLVQLDVTVVDVELPSIGAGFHADVPALQWIVDGYTVVLAALLLTGGALGDVIGHRRVVLAGLGIFGLASAGCALASGATALVAARVAQGAGAALLFPGTLAVITRTFPGRREQARALGVWAGVSALALAAGPLLGGLLVTATGWRALFWINVPLTALAPAGTLLVPADPPARGRVGVKGALTGATALGALVYAVIQSSVPALVLGVAGAVAFLVAERTGRAPMLPLELLRSRTVAAANVVAGAMNFAGLGAILLATLYLQGVRHATPLTAALAMLPGFLPLPRLAPVAGRLTARLGPRPVMIAGLLTGATGLLGLLRITADSTVAGAFLPAVALLGVGLGLLTTAVVAAAVGGVPAGKGGVAGGVNNTARQACGALGIAAFGAIAGSPAHPAAFVHGLHAAGLLGAGMWLPAAVLTAAAVGRPCAKPGCGRRLTWKDTAWIRPSPGSLRKNGTRWSSVEPDGCGPSQPSTKGPAR</sequence>
<feature type="transmembrane region" description="Helical" evidence="6">
    <location>
        <begin position="211"/>
        <end position="228"/>
    </location>
</feature>
<feature type="domain" description="Major facilitator superfamily (MFS) profile" evidence="7">
    <location>
        <begin position="1"/>
        <end position="434"/>
    </location>
</feature>
<keyword evidence="4 6" id="KW-0472">Membrane</keyword>
<evidence type="ECO:0000256" key="4">
    <source>
        <dbReference type="ARBA" id="ARBA00023136"/>
    </source>
</evidence>
<feature type="transmembrane region" description="Helical" evidence="6">
    <location>
        <begin position="310"/>
        <end position="330"/>
    </location>
</feature>
<dbReference type="eggNOG" id="COG0477">
    <property type="taxonomic scope" value="Bacteria"/>
</dbReference>
<evidence type="ECO:0000259" key="7">
    <source>
        <dbReference type="PROSITE" id="PS50850"/>
    </source>
</evidence>
<dbReference type="KEGG" id="amq:AMETH_2543"/>
<dbReference type="EMBL" id="CP009110">
    <property type="protein sequence ID" value="AIJ22635.1"/>
    <property type="molecule type" value="Genomic_DNA"/>
</dbReference>
<dbReference type="SUPFAM" id="SSF103473">
    <property type="entry name" value="MFS general substrate transporter"/>
    <property type="match status" value="1"/>
</dbReference>
<feature type="transmembrane region" description="Helical" evidence="6">
    <location>
        <begin position="36"/>
        <end position="55"/>
    </location>
</feature>
<dbReference type="PATRIC" id="fig|1068978.7.peg.2717"/>